<evidence type="ECO:0000313" key="2">
    <source>
        <dbReference type="EMBL" id="SNZ19601.1"/>
    </source>
</evidence>
<dbReference type="Proteomes" id="UP000219439">
    <property type="component" value="Unassembled WGS sequence"/>
</dbReference>
<reference evidence="2 3" key="1">
    <citation type="submission" date="2017-09" db="EMBL/GenBank/DDBJ databases">
        <authorList>
            <person name="Ehlers B."/>
            <person name="Leendertz F.H."/>
        </authorList>
    </citation>
    <scope>NUCLEOTIDE SEQUENCE [LARGE SCALE GENOMIC DNA]</scope>
    <source>
        <strain evidence="2 3">DSM 18289</strain>
    </source>
</reference>
<keyword evidence="1" id="KW-0732">Signal</keyword>
<proteinExistence type="predicted"/>
<evidence type="ECO:0000256" key="1">
    <source>
        <dbReference type="SAM" id="SignalP"/>
    </source>
</evidence>
<evidence type="ECO:0008006" key="4">
    <source>
        <dbReference type="Google" id="ProtNLM"/>
    </source>
</evidence>
<protein>
    <recommendedName>
        <fullName evidence="4">Antibiotic biosynthesis monooxygenase</fullName>
    </recommendedName>
</protein>
<name>A0A285PIA5_9HYPH</name>
<evidence type="ECO:0000313" key="3">
    <source>
        <dbReference type="Proteomes" id="UP000219439"/>
    </source>
</evidence>
<dbReference type="AlphaFoldDB" id="A0A285PIA5"/>
<feature type="signal peptide" evidence="1">
    <location>
        <begin position="1"/>
        <end position="21"/>
    </location>
</feature>
<gene>
    <name evidence="2" type="ORF">SAMN06265368_2691</name>
</gene>
<organism evidence="2 3">
    <name type="scientific">Cohaesibacter gelatinilyticus</name>
    <dbReference type="NCBI Taxonomy" id="372072"/>
    <lineage>
        <taxon>Bacteria</taxon>
        <taxon>Pseudomonadati</taxon>
        <taxon>Pseudomonadota</taxon>
        <taxon>Alphaproteobacteria</taxon>
        <taxon>Hyphomicrobiales</taxon>
        <taxon>Cohaesibacteraceae</taxon>
    </lineage>
</organism>
<keyword evidence="3" id="KW-1185">Reference proteome</keyword>
<accession>A0A285PIA5</accession>
<feature type="chain" id="PRO_5012380001" description="Antibiotic biosynthesis monooxygenase" evidence="1">
    <location>
        <begin position="22"/>
        <end position="106"/>
    </location>
</feature>
<dbReference type="EMBL" id="OBEL01000002">
    <property type="protein sequence ID" value="SNZ19601.1"/>
    <property type="molecule type" value="Genomic_DNA"/>
</dbReference>
<sequence length="106" mass="11490">MVGLCAIPASLTLARMSFASALSSPKSAVQNGPVHHMISLEAGSTETKQLLATLRRQPDCLSVKVLLGEDQKITLWQEWSHSDACTAFWSAQKQENAGNVLQRLAL</sequence>